<gene>
    <name evidence="3" type="ORF">FHE74_05600</name>
</gene>
<feature type="domain" description="Glucose-6-phosphate dehydrogenase assembly protein OpcA C-terminal" evidence="2">
    <location>
        <begin position="165"/>
        <end position="299"/>
    </location>
</feature>
<evidence type="ECO:0000313" key="4">
    <source>
        <dbReference type="Proteomes" id="UP000312032"/>
    </source>
</evidence>
<name>A0A5C4U3B8_9CORY</name>
<dbReference type="PANTHER" id="PTHR38658">
    <property type="entry name" value="OXPP CYCLE PROTEIN OPCA-RELATED"/>
    <property type="match status" value="1"/>
</dbReference>
<dbReference type="AlphaFoldDB" id="A0A5C4U3B8"/>
<evidence type="ECO:0000259" key="1">
    <source>
        <dbReference type="Pfam" id="PF10128"/>
    </source>
</evidence>
<dbReference type="Proteomes" id="UP000312032">
    <property type="component" value="Unassembled WGS sequence"/>
</dbReference>
<dbReference type="Pfam" id="PF20171">
    <property type="entry name" value="OpcA_G6PD_C"/>
    <property type="match status" value="1"/>
</dbReference>
<feature type="domain" description="Glucose-6-phosphate dehydrogenase assembly protein OpcA N-terminal" evidence="1">
    <location>
        <begin position="53"/>
        <end position="155"/>
    </location>
</feature>
<keyword evidence="4" id="KW-1185">Reference proteome</keyword>
<organism evidence="3 4">
    <name type="scientific">Corynebacterium tapiri</name>
    <dbReference type="NCBI Taxonomy" id="1448266"/>
    <lineage>
        <taxon>Bacteria</taxon>
        <taxon>Bacillati</taxon>
        <taxon>Actinomycetota</taxon>
        <taxon>Actinomycetes</taxon>
        <taxon>Mycobacteriales</taxon>
        <taxon>Corynebacteriaceae</taxon>
        <taxon>Corynebacterium</taxon>
    </lineage>
</organism>
<reference evidence="3 4" key="1">
    <citation type="submission" date="2019-06" db="EMBL/GenBank/DDBJ databases">
        <authorList>
            <person name="Li J."/>
        </authorList>
    </citation>
    <scope>NUCLEOTIDE SEQUENCE [LARGE SCALE GENOMIC DNA]</scope>
    <source>
        <strain evidence="3 4">LMG 28165</strain>
    </source>
</reference>
<comment type="caution">
    <text evidence="3">The sequence shown here is derived from an EMBL/GenBank/DDBJ whole genome shotgun (WGS) entry which is preliminary data.</text>
</comment>
<evidence type="ECO:0000259" key="2">
    <source>
        <dbReference type="Pfam" id="PF20171"/>
    </source>
</evidence>
<protein>
    <submittedName>
        <fullName evidence="3">Oxppcycle protein OpcA</fullName>
    </submittedName>
</protein>
<dbReference type="InterPro" id="IPR046801">
    <property type="entry name" value="OpcA_G6PD_N"/>
</dbReference>
<dbReference type="RefSeq" id="WP_139465531.1">
    <property type="nucleotide sequence ID" value="NZ_VDHJ01000007.1"/>
</dbReference>
<dbReference type="PANTHER" id="PTHR38658:SF1">
    <property type="entry name" value="OXPP CYCLE PROTEIN OPCA-RELATED"/>
    <property type="match status" value="1"/>
</dbReference>
<accession>A0A5C4U3B8</accession>
<dbReference type="EMBL" id="VDHJ01000007">
    <property type="protein sequence ID" value="TNL97568.1"/>
    <property type="molecule type" value="Genomic_DNA"/>
</dbReference>
<dbReference type="InterPro" id="IPR046802">
    <property type="entry name" value="OpcA_G6PD_C"/>
</dbReference>
<dbReference type="OrthoDB" id="128564at2"/>
<evidence type="ECO:0000313" key="3">
    <source>
        <dbReference type="EMBL" id="TNL97568.1"/>
    </source>
</evidence>
<dbReference type="Pfam" id="PF10128">
    <property type="entry name" value="OpcA_G6PD_assem"/>
    <property type="match status" value="1"/>
</dbReference>
<proteinExistence type="predicted"/>
<dbReference type="InterPro" id="IPR004555">
    <property type="entry name" value="G6PDH_assembly_OpcA"/>
</dbReference>
<sequence>MIVNLPDTTTRKISKTLLDTQEDYSMATGRVLTLIVVADASDDVEAILAPIRNASHEHPSRVLVLLKGERQADSRLDARLLFGGDSGASETIIMTLSGEMAEHAASVVTPLLLPDTPIVAWWPCQAPAVPADHQIGRIAQRRITNSRNSSDANTLVRLADGYRDGDSDLAWSRITGWRGLVASALDRLPREDYSSVVVSGPAEAPTVDIAAGWLAARIDAPVVRETCEGSELSQFPIQKLVIESADGDLVVEAVDDRTVRVSIPDSADSLVALTEHSDADSLAEELRHLGPDSAYAESLSALKLVTAR</sequence>